<dbReference type="Proteomes" id="UP001364224">
    <property type="component" value="Unassembled WGS sequence"/>
</dbReference>
<gene>
    <name evidence="2" type="ORF">V1286_003598</name>
</gene>
<feature type="transmembrane region" description="Helical" evidence="1">
    <location>
        <begin position="12"/>
        <end position="29"/>
    </location>
</feature>
<keyword evidence="3" id="KW-1185">Reference proteome</keyword>
<accession>A0ABU8BBZ7</accession>
<keyword evidence="1" id="KW-0472">Membrane</keyword>
<proteinExistence type="predicted"/>
<organism evidence="2 3">
    <name type="scientific">Bradyrhizobium algeriense</name>
    <dbReference type="NCBI Taxonomy" id="634784"/>
    <lineage>
        <taxon>Bacteria</taxon>
        <taxon>Pseudomonadati</taxon>
        <taxon>Pseudomonadota</taxon>
        <taxon>Alphaproteobacteria</taxon>
        <taxon>Hyphomicrobiales</taxon>
        <taxon>Nitrobacteraceae</taxon>
        <taxon>Bradyrhizobium</taxon>
    </lineage>
</organism>
<sequence length="31" mass="3670">MRRLSFQERHPRIWLAIHIALLAYILGIAPN</sequence>
<protein>
    <submittedName>
        <fullName evidence="2">Uncharacterized protein</fullName>
    </submittedName>
</protein>
<keyword evidence="1" id="KW-1133">Transmembrane helix</keyword>
<evidence type="ECO:0000313" key="3">
    <source>
        <dbReference type="Proteomes" id="UP001364224"/>
    </source>
</evidence>
<evidence type="ECO:0000256" key="1">
    <source>
        <dbReference type="SAM" id="Phobius"/>
    </source>
</evidence>
<comment type="caution">
    <text evidence="2">The sequence shown here is derived from an EMBL/GenBank/DDBJ whole genome shotgun (WGS) entry which is preliminary data.</text>
</comment>
<keyword evidence="1" id="KW-0812">Transmembrane</keyword>
<dbReference type="EMBL" id="JAZHRV010000001">
    <property type="protein sequence ID" value="MEH2556069.1"/>
    <property type="molecule type" value="Genomic_DNA"/>
</dbReference>
<name>A0ABU8BBZ7_9BRAD</name>
<reference evidence="2 3" key="1">
    <citation type="submission" date="2024-02" db="EMBL/GenBank/DDBJ databases">
        <title>Adaptive strategies in a cosmopolitan and abundant soil bacterium.</title>
        <authorList>
            <person name="Carini P."/>
        </authorList>
    </citation>
    <scope>NUCLEOTIDE SEQUENCE [LARGE SCALE GENOMIC DNA]</scope>
    <source>
        <strain evidence="2 3">AZCC 1608</strain>
    </source>
</reference>
<evidence type="ECO:0000313" key="2">
    <source>
        <dbReference type="EMBL" id="MEH2556069.1"/>
    </source>
</evidence>